<dbReference type="EMBL" id="JACOPK010000002">
    <property type="protein sequence ID" value="MBC5694709.1"/>
    <property type="molecule type" value="Genomic_DNA"/>
</dbReference>
<protein>
    <recommendedName>
        <fullName evidence="4">Secreted protein</fullName>
    </recommendedName>
</protein>
<keyword evidence="1" id="KW-0732">Signal</keyword>
<organism evidence="2 3">
    <name type="scientific">Agathobaculum hominis</name>
    <dbReference type="NCBI Taxonomy" id="2763014"/>
    <lineage>
        <taxon>Bacteria</taxon>
        <taxon>Bacillati</taxon>
        <taxon>Bacillota</taxon>
        <taxon>Clostridia</taxon>
        <taxon>Eubacteriales</taxon>
        <taxon>Butyricicoccaceae</taxon>
        <taxon>Agathobaculum</taxon>
    </lineage>
</organism>
<dbReference type="Proteomes" id="UP000641741">
    <property type="component" value="Unassembled WGS sequence"/>
</dbReference>
<evidence type="ECO:0008006" key="4">
    <source>
        <dbReference type="Google" id="ProtNLM"/>
    </source>
</evidence>
<reference evidence="2 3" key="1">
    <citation type="submission" date="2020-08" db="EMBL/GenBank/DDBJ databases">
        <title>Genome public.</title>
        <authorList>
            <person name="Liu C."/>
            <person name="Sun Q."/>
        </authorList>
    </citation>
    <scope>NUCLEOTIDE SEQUENCE [LARGE SCALE GENOMIC DNA]</scope>
    <source>
        <strain evidence="2 3">M2</strain>
    </source>
</reference>
<sequence length="66" mass="7416">MDNRRKQAACALMTALTVLVTAAFAPAEQRKAAWWGTAFSIACRESVKGENSETVEFRLYLLDCFR</sequence>
<accession>A0ABR7GK64</accession>
<feature type="signal peptide" evidence="1">
    <location>
        <begin position="1"/>
        <end position="25"/>
    </location>
</feature>
<evidence type="ECO:0000256" key="1">
    <source>
        <dbReference type="SAM" id="SignalP"/>
    </source>
</evidence>
<evidence type="ECO:0000313" key="3">
    <source>
        <dbReference type="Proteomes" id="UP000641741"/>
    </source>
</evidence>
<comment type="caution">
    <text evidence="2">The sequence shown here is derived from an EMBL/GenBank/DDBJ whole genome shotgun (WGS) entry which is preliminary data.</text>
</comment>
<evidence type="ECO:0000313" key="2">
    <source>
        <dbReference type="EMBL" id="MBC5694709.1"/>
    </source>
</evidence>
<name>A0ABR7GK64_9FIRM</name>
<keyword evidence="3" id="KW-1185">Reference proteome</keyword>
<dbReference type="RefSeq" id="WP_186969021.1">
    <property type="nucleotide sequence ID" value="NZ_JACOPK010000002.1"/>
</dbReference>
<feature type="chain" id="PRO_5045478878" description="Secreted protein" evidence="1">
    <location>
        <begin position="26"/>
        <end position="66"/>
    </location>
</feature>
<proteinExistence type="predicted"/>
<gene>
    <name evidence="2" type="ORF">H8S02_01930</name>
</gene>